<dbReference type="InParanoid" id="A0A0C3GRJ5"/>
<gene>
    <name evidence="1" type="ORF">OIDMADRAFT_61239</name>
</gene>
<dbReference type="Proteomes" id="UP000054321">
    <property type="component" value="Unassembled WGS sequence"/>
</dbReference>
<dbReference type="HOGENOM" id="CLU_147503_1_0_1"/>
<reference evidence="1 2" key="1">
    <citation type="submission" date="2014-04" db="EMBL/GenBank/DDBJ databases">
        <authorList>
            <consortium name="DOE Joint Genome Institute"/>
            <person name="Kuo A."/>
            <person name="Martino E."/>
            <person name="Perotto S."/>
            <person name="Kohler A."/>
            <person name="Nagy L.G."/>
            <person name="Floudas D."/>
            <person name="Copeland A."/>
            <person name="Barry K.W."/>
            <person name="Cichocki N."/>
            <person name="Veneault-Fourrey C."/>
            <person name="LaButti K."/>
            <person name="Lindquist E.A."/>
            <person name="Lipzen A."/>
            <person name="Lundell T."/>
            <person name="Morin E."/>
            <person name="Murat C."/>
            <person name="Sun H."/>
            <person name="Tunlid A."/>
            <person name="Henrissat B."/>
            <person name="Grigoriev I.V."/>
            <person name="Hibbett D.S."/>
            <person name="Martin F."/>
            <person name="Nordberg H.P."/>
            <person name="Cantor M.N."/>
            <person name="Hua S.X."/>
        </authorList>
    </citation>
    <scope>NUCLEOTIDE SEQUENCE [LARGE SCALE GENOMIC DNA]</scope>
    <source>
        <strain evidence="1 2">Zn</strain>
    </source>
</reference>
<evidence type="ECO:0008006" key="3">
    <source>
        <dbReference type="Google" id="ProtNLM"/>
    </source>
</evidence>
<keyword evidence="2" id="KW-1185">Reference proteome</keyword>
<reference evidence="2" key="2">
    <citation type="submission" date="2015-01" db="EMBL/GenBank/DDBJ databases">
        <title>Evolutionary Origins and Diversification of the Mycorrhizal Mutualists.</title>
        <authorList>
            <consortium name="DOE Joint Genome Institute"/>
            <consortium name="Mycorrhizal Genomics Consortium"/>
            <person name="Kohler A."/>
            <person name="Kuo A."/>
            <person name="Nagy L.G."/>
            <person name="Floudas D."/>
            <person name="Copeland A."/>
            <person name="Barry K.W."/>
            <person name="Cichocki N."/>
            <person name="Veneault-Fourrey C."/>
            <person name="LaButti K."/>
            <person name="Lindquist E.A."/>
            <person name="Lipzen A."/>
            <person name="Lundell T."/>
            <person name="Morin E."/>
            <person name="Murat C."/>
            <person name="Riley R."/>
            <person name="Ohm R."/>
            <person name="Sun H."/>
            <person name="Tunlid A."/>
            <person name="Henrissat B."/>
            <person name="Grigoriev I.V."/>
            <person name="Hibbett D.S."/>
            <person name="Martin F."/>
        </authorList>
    </citation>
    <scope>NUCLEOTIDE SEQUENCE [LARGE SCALE GENOMIC DNA]</scope>
    <source>
        <strain evidence="2">Zn</strain>
    </source>
</reference>
<dbReference type="Gene3D" id="3.30.70.100">
    <property type="match status" value="1"/>
</dbReference>
<proteinExistence type="predicted"/>
<dbReference type="OrthoDB" id="4126315at2759"/>
<evidence type="ECO:0000313" key="1">
    <source>
        <dbReference type="EMBL" id="KIM93974.1"/>
    </source>
</evidence>
<protein>
    <recommendedName>
        <fullName evidence="3">ABM domain-containing protein</fullName>
    </recommendedName>
</protein>
<accession>A0A0C3GRJ5</accession>
<dbReference type="SUPFAM" id="SSF54909">
    <property type="entry name" value="Dimeric alpha+beta barrel"/>
    <property type="match status" value="1"/>
</dbReference>
<name>A0A0C3GRJ5_OIDMZ</name>
<dbReference type="AlphaFoldDB" id="A0A0C3GRJ5"/>
<organism evidence="1 2">
    <name type="scientific">Oidiodendron maius (strain Zn)</name>
    <dbReference type="NCBI Taxonomy" id="913774"/>
    <lineage>
        <taxon>Eukaryota</taxon>
        <taxon>Fungi</taxon>
        <taxon>Dikarya</taxon>
        <taxon>Ascomycota</taxon>
        <taxon>Pezizomycotina</taxon>
        <taxon>Leotiomycetes</taxon>
        <taxon>Leotiomycetes incertae sedis</taxon>
        <taxon>Myxotrichaceae</taxon>
        <taxon>Oidiodendron</taxon>
    </lineage>
</organism>
<dbReference type="InterPro" id="IPR011008">
    <property type="entry name" value="Dimeric_a/b-barrel"/>
</dbReference>
<dbReference type="EMBL" id="KN832892">
    <property type="protein sequence ID" value="KIM93974.1"/>
    <property type="molecule type" value="Genomic_DNA"/>
</dbReference>
<sequence length="121" mass="14096">MASKKEELIILVRLSIAPENIPVFLEALHDCFSHCLEEPECERFEIFQNSSEGEFCLLGTWRESKQWFIKEQLTKPYYEPYLAVTRPLWVKDLSETNLGTGIIEYLEPVPVVEPFFRAGVK</sequence>
<evidence type="ECO:0000313" key="2">
    <source>
        <dbReference type="Proteomes" id="UP000054321"/>
    </source>
</evidence>